<dbReference type="Proteomes" id="UP000184287">
    <property type="component" value="Unassembled WGS sequence"/>
</dbReference>
<dbReference type="RefSeq" id="WP_200800921.1">
    <property type="nucleotide sequence ID" value="NZ_FQUQ01000002.1"/>
</dbReference>
<evidence type="ECO:0000256" key="5">
    <source>
        <dbReference type="ARBA" id="ARBA00022496"/>
    </source>
</evidence>
<dbReference type="InterPro" id="IPR010105">
    <property type="entry name" value="TonB_sidphr_rcpt"/>
</dbReference>
<dbReference type="STRING" id="288992.SAMN04488522_102580"/>
<dbReference type="InterPro" id="IPR037066">
    <property type="entry name" value="Plug_dom_sf"/>
</dbReference>
<evidence type="ECO:0000313" key="20">
    <source>
        <dbReference type="Proteomes" id="UP000184287"/>
    </source>
</evidence>
<evidence type="ECO:0000256" key="10">
    <source>
        <dbReference type="ARBA" id="ARBA00023077"/>
    </source>
</evidence>
<dbReference type="Gene3D" id="2.60.40.1120">
    <property type="entry name" value="Carboxypeptidase-like, regulatory domain"/>
    <property type="match status" value="1"/>
</dbReference>
<dbReference type="GO" id="GO:0015891">
    <property type="term" value="P:siderophore transport"/>
    <property type="evidence" value="ECO:0007669"/>
    <property type="project" value="InterPro"/>
</dbReference>
<dbReference type="SUPFAM" id="SSF49452">
    <property type="entry name" value="Starch-binding domain-like"/>
    <property type="match status" value="1"/>
</dbReference>
<dbReference type="GO" id="GO:0038023">
    <property type="term" value="F:signaling receptor activity"/>
    <property type="evidence" value="ECO:0007669"/>
    <property type="project" value="InterPro"/>
</dbReference>
<dbReference type="EMBL" id="FQUQ01000002">
    <property type="protein sequence ID" value="SHF25054.1"/>
    <property type="molecule type" value="Genomic_DNA"/>
</dbReference>
<dbReference type="PROSITE" id="PS52016">
    <property type="entry name" value="TONB_DEPENDENT_REC_3"/>
    <property type="match status" value="1"/>
</dbReference>
<keyword evidence="8" id="KW-0408">Iron</keyword>
<feature type="domain" description="TonB-dependent receptor-like beta-barrel" evidence="17">
    <location>
        <begin position="318"/>
        <end position="765"/>
    </location>
</feature>
<evidence type="ECO:0000259" key="18">
    <source>
        <dbReference type="Pfam" id="PF07715"/>
    </source>
</evidence>
<dbReference type="AlphaFoldDB" id="A0A1M5A499"/>
<dbReference type="GO" id="GO:0030246">
    <property type="term" value="F:carbohydrate binding"/>
    <property type="evidence" value="ECO:0007669"/>
    <property type="project" value="InterPro"/>
</dbReference>
<dbReference type="Pfam" id="PF00593">
    <property type="entry name" value="TonB_dep_Rec_b-barrel"/>
    <property type="match status" value="1"/>
</dbReference>
<keyword evidence="10 15" id="KW-0798">TonB box</keyword>
<keyword evidence="11 14" id="KW-0472">Membrane</keyword>
<comment type="similarity">
    <text evidence="2 14 15">Belongs to the TonB-dependent receptor family.</text>
</comment>
<keyword evidence="4 14" id="KW-1134">Transmembrane beta strand</keyword>
<evidence type="ECO:0000256" key="4">
    <source>
        <dbReference type="ARBA" id="ARBA00022452"/>
    </source>
</evidence>
<evidence type="ECO:0000256" key="9">
    <source>
        <dbReference type="ARBA" id="ARBA00023065"/>
    </source>
</evidence>
<proteinExistence type="inferred from homology"/>
<evidence type="ECO:0000256" key="3">
    <source>
        <dbReference type="ARBA" id="ARBA00022448"/>
    </source>
</evidence>
<evidence type="ECO:0000256" key="12">
    <source>
        <dbReference type="ARBA" id="ARBA00023170"/>
    </source>
</evidence>
<evidence type="ECO:0000256" key="14">
    <source>
        <dbReference type="PROSITE-ProRule" id="PRU01360"/>
    </source>
</evidence>
<dbReference type="Pfam" id="PF13715">
    <property type="entry name" value="CarbopepD_reg_2"/>
    <property type="match status" value="1"/>
</dbReference>
<sequence length="802" mass="88336">MNIYLRFRPEKGILMVVLFSTILTLLPFFLFAQQLGAISGRTVLQNGDPMEGITISIKELKRKTSSNKSGEFSFQEIPVGEYTLEVSHVGWTALSSRIQVKADFSSKVDFKMKLSENALDLVTVIGKSKSFNTNYSSHSLKLDRPLVEIPQSIQIINRSLLEEQQSFTIASGITRNVSGVRTIAHQNDASVSIFVRGFGATNLRNGMSVGGSFGPLREDIAFVDRVEFIKGPAGFLMGNTQPGGLYNVVTKKPMGTGKTSAKLMLGSFSTYRSEVDIDGKLTEDGKLLFRLNAMGSKVGSFIQYSNNELWGLNPSLKYKFSDKTDITAEYTYSQNAFTGGFAKYAYSMKGFKDLPRSFTFSDPIVDPTVIKDHSAFVTLNHELAKDWKVTAQLAYINSGMQGESLYPKFNSINEKGDLYRGISVNDALNTSTLGQIFVNGALKTGDVNHRILAGLDLGSKLYYADWSVLADTVGGVFNIYNPVYGKLKKSNLPNYDRSKSLRERGIGSLSEYTFTSVFVQDELAFFSDKLRLSLGLRYTGTTKTSSAENGKLVKNNAFTPRVGLSATVAPQTSVYALYDQSFQEQVGTLVGGGAVEPSLGTNKEIGAKRSWLNGQWLASIAIFEVTKTNLLTVADPSVPGIMVQTGKARSRGFEFDLKGEIFSGLNVMLNYAYTDAKIVKDNTASRVGNNLDGTAKHITNGWATYRIQEGKTAGLGFSLGYQYEIKRAGWPVVQNKYLPDDLFTLDAGISYVKERYNISLVANNITDRYNYTGYYPGAWTYKHYGWGALAPASFRLSIGYTL</sequence>
<keyword evidence="16" id="KW-1133">Transmembrane helix</keyword>
<evidence type="ECO:0000256" key="1">
    <source>
        <dbReference type="ARBA" id="ARBA00004571"/>
    </source>
</evidence>
<name>A0A1M5A499_9SPHI</name>
<keyword evidence="20" id="KW-1185">Reference proteome</keyword>
<dbReference type="InterPro" id="IPR012910">
    <property type="entry name" value="Plug_dom"/>
</dbReference>
<dbReference type="Gene3D" id="2.40.170.20">
    <property type="entry name" value="TonB-dependent receptor, beta-barrel domain"/>
    <property type="match status" value="1"/>
</dbReference>
<dbReference type="PANTHER" id="PTHR32552:SF68">
    <property type="entry name" value="FERRICHROME OUTER MEMBRANE TRANSPORTER_PHAGE RECEPTOR"/>
    <property type="match status" value="1"/>
</dbReference>
<keyword evidence="3 14" id="KW-0813">Transport</keyword>
<dbReference type="InterPro" id="IPR013784">
    <property type="entry name" value="Carb-bd-like_fold"/>
</dbReference>
<dbReference type="PANTHER" id="PTHR32552">
    <property type="entry name" value="FERRICHROME IRON RECEPTOR-RELATED"/>
    <property type="match status" value="1"/>
</dbReference>
<comment type="subcellular location">
    <subcellularLocation>
        <location evidence="1 14">Cell outer membrane</location>
        <topology evidence="1 14">Multi-pass membrane protein</topology>
    </subcellularLocation>
</comment>
<dbReference type="GO" id="GO:0009279">
    <property type="term" value="C:cell outer membrane"/>
    <property type="evidence" value="ECO:0007669"/>
    <property type="project" value="UniProtKB-SubCell"/>
</dbReference>
<evidence type="ECO:0000259" key="17">
    <source>
        <dbReference type="Pfam" id="PF00593"/>
    </source>
</evidence>
<feature type="domain" description="TonB-dependent receptor plug" evidence="18">
    <location>
        <begin position="146"/>
        <end position="244"/>
    </location>
</feature>
<dbReference type="InterPro" id="IPR036942">
    <property type="entry name" value="Beta-barrel_TonB_sf"/>
</dbReference>
<evidence type="ECO:0000256" key="11">
    <source>
        <dbReference type="ARBA" id="ARBA00023136"/>
    </source>
</evidence>
<evidence type="ECO:0000256" key="2">
    <source>
        <dbReference type="ARBA" id="ARBA00009810"/>
    </source>
</evidence>
<dbReference type="SUPFAM" id="SSF56935">
    <property type="entry name" value="Porins"/>
    <property type="match status" value="1"/>
</dbReference>
<feature type="transmembrane region" description="Helical" evidence="16">
    <location>
        <begin position="12"/>
        <end position="32"/>
    </location>
</feature>
<evidence type="ECO:0000256" key="6">
    <source>
        <dbReference type="ARBA" id="ARBA00022692"/>
    </source>
</evidence>
<dbReference type="CDD" id="cd01347">
    <property type="entry name" value="ligand_gated_channel"/>
    <property type="match status" value="1"/>
</dbReference>
<keyword evidence="12" id="KW-0675">Receptor</keyword>
<organism evidence="19 20">
    <name type="scientific">Pedobacter caeni</name>
    <dbReference type="NCBI Taxonomy" id="288992"/>
    <lineage>
        <taxon>Bacteria</taxon>
        <taxon>Pseudomonadati</taxon>
        <taxon>Bacteroidota</taxon>
        <taxon>Sphingobacteriia</taxon>
        <taxon>Sphingobacteriales</taxon>
        <taxon>Sphingobacteriaceae</taxon>
        <taxon>Pedobacter</taxon>
    </lineage>
</organism>
<evidence type="ECO:0000256" key="13">
    <source>
        <dbReference type="ARBA" id="ARBA00023237"/>
    </source>
</evidence>
<gene>
    <name evidence="19" type="ORF">SAMN04488522_102580</name>
</gene>
<evidence type="ECO:0000256" key="7">
    <source>
        <dbReference type="ARBA" id="ARBA00022729"/>
    </source>
</evidence>
<keyword evidence="7" id="KW-0732">Signal</keyword>
<accession>A0A1M5A499</accession>
<dbReference type="Gene3D" id="2.170.130.10">
    <property type="entry name" value="TonB-dependent receptor, plug domain"/>
    <property type="match status" value="1"/>
</dbReference>
<dbReference type="Pfam" id="PF07715">
    <property type="entry name" value="Plug"/>
    <property type="match status" value="1"/>
</dbReference>
<keyword evidence="9" id="KW-0406">Ion transport</keyword>
<dbReference type="NCBIfam" id="TIGR01783">
    <property type="entry name" value="TonB-siderophor"/>
    <property type="match status" value="1"/>
</dbReference>
<keyword evidence="13 14" id="KW-0998">Cell outer membrane</keyword>
<dbReference type="InterPro" id="IPR039426">
    <property type="entry name" value="TonB-dep_rcpt-like"/>
</dbReference>
<evidence type="ECO:0000313" key="19">
    <source>
        <dbReference type="EMBL" id="SHF25054.1"/>
    </source>
</evidence>
<evidence type="ECO:0000256" key="8">
    <source>
        <dbReference type="ARBA" id="ARBA00023004"/>
    </source>
</evidence>
<keyword evidence="6 14" id="KW-0812">Transmembrane</keyword>
<evidence type="ECO:0000256" key="16">
    <source>
        <dbReference type="SAM" id="Phobius"/>
    </source>
</evidence>
<dbReference type="GO" id="GO:0015344">
    <property type="term" value="F:siderophore uptake transmembrane transporter activity"/>
    <property type="evidence" value="ECO:0007669"/>
    <property type="project" value="TreeGrafter"/>
</dbReference>
<protein>
    <submittedName>
        <fullName evidence="19">Iron complex outermembrane recepter protein</fullName>
    </submittedName>
</protein>
<evidence type="ECO:0000256" key="15">
    <source>
        <dbReference type="RuleBase" id="RU003357"/>
    </source>
</evidence>
<reference evidence="20" key="1">
    <citation type="submission" date="2016-11" db="EMBL/GenBank/DDBJ databases">
        <authorList>
            <person name="Varghese N."/>
            <person name="Submissions S."/>
        </authorList>
    </citation>
    <scope>NUCLEOTIDE SEQUENCE [LARGE SCALE GENOMIC DNA]</scope>
    <source>
        <strain evidence="20">DSM 16990</strain>
    </source>
</reference>
<keyword evidence="5" id="KW-0410">Iron transport</keyword>
<dbReference type="InterPro" id="IPR000531">
    <property type="entry name" value="Beta-barrel_TonB"/>
</dbReference>